<organism evidence="1">
    <name type="scientific">Candidatus Methanofastidiosum methylothiophilum</name>
    <dbReference type="NCBI Taxonomy" id="1705564"/>
    <lineage>
        <taxon>Archaea</taxon>
        <taxon>Methanobacteriati</taxon>
        <taxon>Methanobacteriota</taxon>
        <taxon>Stenosarchaea group</taxon>
        <taxon>Candidatus Methanofastidiosia</taxon>
        <taxon>Candidatus Methanofastidiosales</taxon>
        <taxon>Candidatus Methanofastidiosaceae</taxon>
        <taxon>Candidatus Methanofastidiosum</taxon>
    </lineage>
</organism>
<proteinExistence type="predicted"/>
<accession>A0A150JFW5</accession>
<gene>
    <name evidence="1" type="ORF">APG09_01488</name>
</gene>
<name>A0A150JFW5_9EURY</name>
<sequence length="147" mass="16787">MIQFLIKGLLSVITVGFLFSCAETDKFLIVPNKGVGDFKIHKSNIVNKEKYDPDEIHCQYEKGKLLKAVLVYSNKYYTDKKIRVGMNKEEVLVKCGKPLQTRKMDIKSGDYILSAYGTALIYEGIAYIYDKNDVIISIFVFSEPLKK</sequence>
<dbReference type="EMBL" id="LNJE01000026">
    <property type="protein sequence ID" value="KYC56055.1"/>
    <property type="molecule type" value="Genomic_DNA"/>
</dbReference>
<dbReference type="AlphaFoldDB" id="A0A150JFW5"/>
<comment type="caution">
    <text evidence="1">The sequence shown here is derived from an EMBL/GenBank/DDBJ whole genome shotgun (WGS) entry which is preliminary data.</text>
</comment>
<reference evidence="1" key="1">
    <citation type="journal article" date="2016" name="ISME J.">
        <title>Chasing the elusive Euryarchaeota class WSA2: genomes reveal a uniquely fastidious methyl-reducing methanogen.</title>
        <authorList>
            <person name="Nobu M.K."/>
            <person name="Narihiro T."/>
            <person name="Kuroda K."/>
            <person name="Mei R."/>
            <person name="Liu W.T."/>
        </authorList>
    </citation>
    <scope>NUCLEOTIDE SEQUENCE [LARGE SCALE GENOMIC DNA]</scope>
    <source>
        <strain evidence="1">ADurb1213_Bin02801</strain>
    </source>
</reference>
<evidence type="ECO:0008006" key="2">
    <source>
        <dbReference type="Google" id="ProtNLM"/>
    </source>
</evidence>
<evidence type="ECO:0000313" key="1">
    <source>
        <dbReference type="EMBL" id="KYC56055.1"/>
    </source>
</evidence>
<dbReference type="PROSITE" id="PS51257">
    <property type="entry name" value="PROKAR_LIPOPROTEIN"/>
    <property type="match status" value="1"/>
</dbReference>
<protein>
    <recommendedName>
        <fullName evidence="2">Lipoprotein</fullName>
    </recommendedName>
</protein>